<keyword evidence="2" id="KW-0472">Membrane</keyword>
<evidence type="ECO:0000313" key="3">
    <source>
        <dbReference type="EMBL" id="ODM97624.1"/>
    </source>
</evidence>
<evidence type="ECO:0000256" key="1">
    <source>
        <dbReference type="SAM" id="MobiDB-lite"/>
    </source>
</evidence>
<dbReference type="InterPro" id="IPR036259">
    <property type="entry name" value="MFS_trans_sf"/>
</dbReference>
<feature type="transmembrane region" description="Helical" evidence="2">
    <location>
        <begin position="155"/>
        <end position="174"/>
    </location>
</feature>
<dbReference type="Proteomes" id="UP000094527">
    <property type="component" value="Unassembled WGS sequence"/>
</dbReference>
<dbReference type="OrthoDB" id="6499973at2759"/>
<proteinExistence type="predicted"/>
<protein>
    <submittedName>
        <fullName evidence="3">Uncharacterized protein</fullName>
    </submittedName>
</protein>
<accession>A0A1D2MXU6</accession>
<dbReference type="STRING" id="48709.A0A1D2MXU6"/>
<feature type="transmembrane region" description="Helical" evidence="2">
    <location>
        <begin position="126"/>
        <end position="149"/>
    </location>
</feature>
<dbReference type="AlphaFoldDB" id="A0A1D2MXU6"/>
<evidence type="ECO:0000256" key="2">
    <source>
        <dbReference type="SAM" id="Phobius"/>
    </source>
</evidence>
<gene>
    <name evidence="3" type="ORF">Ocin01_09058</name>
</gene>
<name>A0A1D2MXU6_ORCCI</name>
<keyword evidence="4" id="KW-1185">Reference proteome</keyword>
<feature type="compositionally biased region" description="Low complexity" evidence="1">
    <location>
        <begin position="223"/>
        <end position="235"/>
    </location>
</feature>
<feature type="region of interest" description="Disordered" evidence="1">
    <location>
        <begin position="220"/>
        <end position="267"/>
    </location>
</feature>
<organism evidence="3 4">
    <name type="scientific">Orchesella cincta</name>
    <name type="common">Springtail</name>
    <name type="synonym">Podura cincta</name>
    <dbReference type="NCBI Taxonomy" id="48709"/>
    <lineage>
        <taxon>Eukaryota</taxon>
        <taxon>Metazoa</taxon>
        <taxon>Ecdysozoa</taxon>
        <taxon>Arthropoda</taxon>
        <taxon>Hexapoda</taxon>
        <taxon>Collembola</taxon>
        <taxon>Entomobryomorpha</taxon>
        <taxon>Entomobryoidea</taxon>
        <taxon>Orchesellidae</taxon>
        <taxon>Orchesellinae</taxon>
        <taxon>Orchesella</taxon>
    </lineage>
</organism>
<keyword evidence="2" id="KW-0812">Transmembrane</keyword>
<dbReference type="Gene3D" id="1.20.1250.20">
    <property type="entry name" value="MFS general substrate transporter like domains"/>
    <property type="match status" value="1"/>
</dbReference>
<dbReference type="SUPFAM" id="SSF103473">
    <property type="entry name" value="MFS general substrate transporter"/>
    <property type="match status" value="1"/>
</dbReference>
<keyword evidence="2" id="KW-1133">Transmembrane helix</keyword>
<feature type="transmembrane region" description="Helical" evidence="2">
    <location>
        <begin position="48"/>
        <end position="81"/>
    </location>
</feature>
<comment type="caution">
    <text evidence="3">The sequence shown here is derived from an EMBL/GenBank/DDBJ whole genome shotgun (WGS) entry which is preliminary data.</text>
</comment>
<dbReference type="EMBL" id="LJIJ01000427">
    <property type="protein sequence ID" value="ODM97624.1"/>
    <property type="molecule type" value="Genomic_DNA"/>
</dbReference>
<evidence type="ECO:0000313" key="4">
    <source>
        <dbReference type="Proteomes" id="UP000094527"/>
    </source>
</evidence>
<reference evidence="3 4" key="1">
    <citation type="journal article" date="2016" name="Genome Biol. Evol.">
        <title>Gene Family Evolution Reflects Adaptation to Soil Environmental Stressors in the Genome of the Collembolan Orchesella cincta.</title>
        <authorList>
            <person name="Faddeeva-Vakhrusheva A."/>
            <person name="Derks M.F."/>
            <person name="Anvar S.Y."/>
            <person name="Agamennone V."/>
            <person name="Suring W."/>
            <person name="Smit S."/>
            <person name="van Straalen N.M."/>
            <person name="Roelofs D."/>
        </authorList>
    </citation>
    <scope>NUCLEOTIDE SEQUENCE [LARGE SCALE GENOMIC DNA]</scope>
    <source>
        <tissue evidence="3">Mixed pool</tissue>
    </source>
</reference>
<sequence>MFFEYVPRIVNDDGKWVNMFLQIKEKGKRSDRPPFLDFSCLSSRSLQLLILSTAFTAFGSYSPLFHLGSTLVIGGALFALATLHGNHGLGSFCWIYGFGLGSYNYVLKAWTYEKTRAKNFSRAWSFVQCAQGLGCILGVPATGYVNYYAGLRSGYFMSSASVFFSAAIMFCCGMDRRRLMRNKSGTSSMKTCETFDSSGMQSPTVRRISFTFPDEQISPRLLSKGSSRSGSGVSGMDRQSFGGSIKSYNGNNNFGGTHHHHQPVLLDQPQNRIPKELTCISEEGAQEPHGHV</sequence>
<feature type="transmembrane region" description="Helical" evidence="2">
    <location>
        <begin position="87"/>
        <end position="106"/>
    </location>
</feature>